<evidence type="ECO:0000313" key="1">
    <source>
        <dbReference type="EMBL" id="KRR10804.1"/>
    </source>
</evidence>
<gene>
    <name evidence="1" type="ORF">CP49_22040</name>
</gene>
<evidence type="ECO:0000313" key="2">
    <source>
        <dbReference type="Proteomes" id="UP000051913"/>
    </source>
</evidence>
<dbReference type="AlphaFoldDB" id="A0A0R3LSL1"/>
<dbReference type="Proteomes" id="UP000051913">
    <property type="component" value="Unassembled WGS sequence"/>
</dbReference>
<keyword evidence="2" id="KW-1185">Reference proteome</keyword>
<sequence length="134" mass="15329">MNSMKNFSLSGIVIMNFHRGRTNRDDDLLVAQIELLAEGGVRLEFRCVDIFLNAAMFSDAFFRLGVKVFAQQNFGNDFSTRSHVRRRLGMFIIHDHHGRDAEEIADDDLRAPWFNPMIGRSRAIAGCARRRPTS</sequence>
<proteinExistence type="predicted"/>
<accession>A0A0R3LSL1</accession>
<protein>
    <submittedName>
        <fullName evidence="1">Uncharacterized protein</fullName>
    </submittedName>
</protein>
<name>A0A0R3LSL1_9BRAD</name>
<organism evidence="1 2">
    <name type="scientific">Bradyrhizobium valentinum</name>
    <dbReference type="NCBI Taxonomy" id="1518501"/>
    <lineage>
        <taxon>Bacteria</taxon>
        <taxon>Pseudomonadati</taxon>
        <taxon>Pseudomonadota</taxon>
        <taxon>Alphaproteobacteria</taxon>
        <taxon>Hyphomicrobiales</taxon>
        <taxon>Nitrobacteraceae</taxon>
        <taxon>Bradyrhizobium</taxon>
    </lineage>
</organism>
<reference evidence="1 2" key="1">
    <citation type="submission" date="2014-03" db="EMBL/GenBank/DDBJ databases">
        <title>Bradyrhizobium valentinum sp. nov., isolated from effective nodules of Lupinus mariae-josephae, a lupine endemic of basic-lime soils in Eastern Spain.</title>
        <authorList>
            <person name="Duran D."/>
            <person name="Rey L."/>
            <person name="Navarro A."/>
            <person name="Busquets A."/>
            <person name="Imperial J."/>
            <person name="Ruiz-Argueso T."/>
        </authorList>
    </citation>
    <scope>NUCLEOTIDE SEQUENCE [LARGE SCALE GENOMIC DNA]</scope>
    <source>
        <strain evidence="1 2">LmjM3</strain>
    </source>
</reference>
<dbReference type="EMBL" id="LLXX01000047">
    <property type="protein sequence ID" value="KRR10804.1"/>
    <property type="molecule type" value="Genomic_DNA"/>
</dbReference>
<comment type="caution">
    <text evidence="1">The sequence shown here is derived from an EMBL/GenBank/DDBJ whole genome shotgun (WGS) entry which is preliminary data.</text>
</comment>